<keyword evidence="3" id="KW-0812">Transmembrane</keyword>
<evidence type="ECO:0000256" key="3">
    <source>
        <dbReference type="SAM" id="Phobius"/>
    </source>
</evidence>
<dbReference type="AlphaFoldDB" id="A0A0C3H4W0"/>
<dbReference type="OrthoDB" id="2317065at2759"/>
<dbReference type="HOGENOM" id="CLU_027158_2_0_1"/>
<evidence type="ECO:0000256" key="1">
    <source>
        <dbReference type="ARBA" id="ARBA00022801"/>
    </source>
</evidence>
<dbReference type="Proteomes" id="UP000054321">
    <property type="component" value="Unassembled WGS sequence"/>
</dbReference>
<sequence>MATRERTQSVHSRKRGTGEVWDTAKVSPDIPNTAIAKSNKLPEGHIPSWIIEALYSESVAARLWYVATRAMGTASPPLLFPEYTGEDRSTYIYRDHDFWTSGFFPGSLYVLFERQVRYPRFSALNGNEPSITFNPTPHEIQLRHVCQWWTENLHSNAWKTDTHDLGFMVGPWAMRAWAIDRDAKAYNSLLTAAHSLASRYDSKVRSLRSWDVCVTKRYQFTDPSKDFLVIIDNMLNLDLLFWAARETSSRGLYDIAVAHARTTQRHHIRNDKTTFHVVNFDAKTGLPKAKFTNQGYSDESCWSRGQAWGILGFVQTFNWTGEKEFLDTARSLADYFITKLPDDGVPYWDFAAPITDSSPRDTSAAMIATCGMLLIYKALKDAKDEQSGKYLNGALKILAGTLAKFLNPPTLKFEVVKPSKESLQSVYADGGTVQSASDKQQPGLVVVEDLHLKTCGQKSADTILDGATINNYEYAPRRWANHGLVYADYFFLVVGNLLLEMGLVGGAVGALNF</sequence>
<dbReference type="InterPro" id="IPR012341">
    <property type="entry name" value="6hp_glycosidase-like_sf"/>
</dbReference>
<evidence type="ECO:0000313" key="5">
    <source>
        <dbReference type="Proteomes" id="UP000054321"/>
    </source>
</evidence>
<dbReference type="PANTHER" id="PTHR36845:SF1">
    <property type="entry name" value="HYDROLASE, PUTATIVE (AFU_ORTHOLOGUE AFUA_7G05090)-RELATED"/>
    <property type="match status" value="1"/>
</dbReference>
<accession>A0A0C3H4W0</accession>
<reference evidence="4 5" key="1">
    <citation type="submission" date="2014-04" db="EMBL/GenBank/DDBJ databases">
        <authorList>
            <consortium name="DOE Joint Genome Institute"/>
            <person name="Kuo A."/>
            <person name="Martino E."/>
            <person name="Perotto S."/>
            <person name="Kohler A."/>
            <person name="Nagy L.G."/>
            <person name="Floudas D."/>
            <person name="Copeland A."/>
            <person name="Barry K.W."/>
            <person name="Cichocki N."/>
            <person name="Veneault-Fourrey C."/>
            <person name="LaButti K."/>
            <person name="Lindquist E.A."/>
            <person name="Lipzen A."/>
            <person name="Lundell T."/>
            <person name="Morin E."/>
            <person name="Murat C."/>
            <person name="Sun H."/>
            <person name="Tunlid A."/>
            <person name="Henrissat B."/>
            <person name="Grigoriev I.V."/>
            <person name="Hibbett D.S."/>
            <person name="Martin F."/>
            <person name="Nordberg H.P."/>
            <person name="Cantor M.N."/>
            <person name="Hua S.X."/>
        </authorList>
    </citation>
    <scope>NUCLEOTIDE SEQUENCE [LARGE SCALE GENOMIC DNA]</scope>
    <source>
        <strain evidence="4 5">Zn</strain>
    </source>
</reference>
<dbReference type="SUPFAM" id="SSF48208">
    <property type="entry name" value="Six-hairpin glycosidases"/>
    <property type="match status" value="1"/>
</dbReference>
<dbReference type="Gene3D" id="1.50.10.10">
    <property type="match status" value="1"/>
</dbReference>
<keyword evidence="3" id="KW-0472">Membrane</keyword>
<keyword evidence="3" id="KW-1133">Transmembrane helix</keyword>
<evidence type="ECO:0000313" key="4">
    <source>
        <dbReference type="EMBL" id="KIM98404.1"/>
    </source>
</evidence>
<keyword evidence="5" id="KW-1185">Reference proteome</keyword>
<feature type="transmembrane region" description="Helical" evidence="3">
    <location>
        <begin position="489"/>
        <end position="511"/>
    </location>
</feature>
<protein>
    <submittedName>
        <fullName evidence="4">Glycoside hydrolase family 88 protein</fullName>
    </submittedName>
</protein>
<name>A0A0C3H4W0_OIDMZ</name>
<comment type="similarity">
    <text evidence="2">Belongs to the glycosyl hydrolase 88 family.</text>
</comment>
<dbReference type="InterPro" id="IPR052369">
    <property type="entry name" value="UG_Glycosaminoglycan_Hydrolase"/>
</dbReference>
<dbReference type="GO" id="GO:0052757">
    <property type="term" value="F:chondroitin hydrolase activity"/>
    <property type="evidence" value="ECO:0007669"/>
    <property type="project" value="TreeGrafter"/>
</dbReference>
<proteinExistence type="inferred from homology"/>
<dbReference type="EMBL" id="KN832880">
    <property type="protein sequence ID" value="KIM98404.1"/>
    <property type="molecule type" value="Genomic_DNA"/>
</dbReference>
<dbReference type="InterPro" id="IPR008928">
    <property type="entry name" value="6-hairpin_glycosidase_sf"/>
</dbReference>
<dbReference type="InParanoid" id="A0A0C3H4W0"/>
<dbReference type="GO" id="GO:0000272">
    <property type="term" value="P:polysaccharide catabolic process"/>
    <property type="evidence" value="ECO:0007669"/>
    <property type="project" value="TreeGrafter"/>
</dbReference>
<evidence type="ECO:0000256" key="2">
    <source>
        <dbReference type="ARBA" id="ARBA00038358"/>
    </source>
</evidence>
<dbReference type="PANTHER" id="PTHR36845">
    <property type="entry name" value="HYDROLASE, PUTATIVE (AFU_ORTHOLOGUE AFUA_7G05090)-RELATED"/>
    <property type="match status" value="1"/>
</dbReference>
<reference evidence="5" key="2">
    <citation type="submission" date="2015-01" db="EMBL/GenBank/DDBJ databases">
        <title>Evolutionary Origins and Diversification of the Mycorrhizal Mutualists.</title>
        <authorList>
            <consortium name="DOE Joint Genome Institute"/>
            <consortium name="Mycorrhizal Genomics Consortium"/>
            <person name="Kohler A."/>
            <person name="Kuo A."/>
            <person name="Nagy L.G."/>
            <person name="Floudas D."/>
            <person name="Copeland A."/>
            <person name="Barry K.W."/>
            <person name="Cichocki N."/>
            <person name="Veneault-Fourrey C."/>
            <person name="LaButti K."/>
            <person name="Lindquist E.A."/>
            <person name="Lipzen A."/>
            <person name="Lundell T."/>
            <person name="Morin E."/>
            <person name="Murat C."/>
            <person name="Riley R."/>
            <person name="Ohm R."/>
            <person name="Sun H."/>
            <person name="Tunlid A."/>
            <person name="Henrissat B."/>
            <person name="Grigoriev I.V."/>
            <person name="Hibbett D.S."/>
            <person name="Martin F."/>
        </authorList>
    </citation>
    <scope>NUCLEOTIDE SEQUENCE [LARGE SCALE GENOMIC DNA]</scope>
    <source>
        <strain evidence="5">Zn</strain>
    </source>
</reference>
<keyword evidence="1 4" id="KW-0378">Hydrolase</keyword>
<organism evidence="4 5">
    <name type="scientific">Oidiodendron maius (strain Zn)</name>
    <dbReference type="NCBI Taxonomy" id="913774"/>
    <lineage>
        <taxon>Eukaryota</taxon>
        <taxon>Fungi</taxon>
        <taxon>Dikarya</taxon>
        <taxon>Ascomycota</taxon>
        <taxon>Pezizomycotina</taxon>
        <taxon>Leotiomycetes</taxon>
        <taxon>Leotiomycetes incertae sedis</taxon>
        <taxon>Myxotrichaceae</taxon>
        <taxon>Oidiodendron</taxon>
    </lineage>
</organism>
<gene>
    <name evidence="4" type="ORF">OIDMADRAFT_43397</name>
</gene>